<gene>
    <name evidence="7" type="ORF">D187_001905</name>
</gene>
<evidence type="ECO:0000313" key="8">
    <source>
        <dbReference type="Proteomes" id="UP000011682"/>
    </source>
</evidence>
<evidence type="ECO:0000313" key="7">
    <source>
        <dbReference type="EMBL" id="EPX60418.1"/>
    </source>
</evidence>
<keyword evidence="3" id="KW-0479">Metal-binding</keyword>
<dbReference type="RefSeq" id="WP_002628048.1">
    <property type="nucleotide sequence ID" value="NZ_ANAH02000013.1"/>
</dbReference>
<dbReference type="GO" id="GO:0004497">
    <property type="term" value="F:monooxygenase activity"/>
    <property type="evidence" value="ECO:0007669"/>
    <property type="project" value="UniProtKB-KW"/>
</dbReference>
<dbReference type="PRINTS" id="PR00359">
    <property type="entry name" value="BP450"/>
</dbReference>
<accession>S9QUS2</accession>
<dbReference type="CDD" id="cd11078">
    <property type="entry name" value="CYP130-like"/>
    <property type="match status" value="1"/>
</dbReference>
<evidence type="ECO:0000256" key="3">
    <source>
        <dbReference type="ARBA" id="ARBA00022723"/>
    </source>
</evidence>
<dbReference type="PANTHER" id="PTHR46696:SF6">
    <property type="entry name" value="P450, PUTATIVE (EUROFUNG)-RELATED"/>
    <property type="match status" value="1"/>
</dbReference>
<protein>
    <submittedName>
        <fullName evidence="7">Cytochrome P450 hydroxylase</fullName>
    </submittedName>
</protein>
<comment type="caution">
    <text evidence="7">The sequence shown here is derived from an EMBL/GenBank/DDBJ whole genome shotgun (WGS) entry which is preliminary data.</text>
</comment>
<evidence type="ECO:0000256" key="5">
    <source>
        <dbReference type="ARBA" id="ARBA00023004"/>
    </source>
</evidence>
<keyword evidence="2" id="KW-0349">Heme</keyword>
<dbReference type="PANTHER" id="PTHR46696">
    <property type="entry name" value="P450, PUTATIVE (EUROFUNG)-RELATED"/>
    <property type="match status" value="1"/>
</dbReference>
<dbReference type="InterPro" id="IPR036396">
    <property type="entry name" value="Cyt_P450_sf"/>
</dbReference>
<dbReference type="GO" id="GO:0016705">
    <property type="term" value="F:oxidoreductase activity, acting on paired donors, with incorporation or reduction of molecular oxygen"/>
    <property type="evidence" value="ECO:0007669"/>
    <property type="project" value="InterPro"/>
</dbReference>
<keyword evidence="4" id="KW-0560">Oxidoreductase</keyword>
<dbReference type="eggNOG" id="COG2124">
    <property type="taxonomic scope" value="Bacteria"/>
</dbReference>
<dbReference type="Proteomes" id="UP000011682">
    <property type="component" value="Unassembled WGS sequence"/>
</dbReference>
<dbReference type="Gene3D" id="1.10.630.10">
    <property type="entry name" value="Cytochrome P450"/>
    <property type="match status" value="1"/>
</dbReference>
<sequence length="412" mass="46651">MPTTSSLGLEYTPLEPLFQEDPFPFYARLRREAPVTFVPAFQLWLVSRYQDVMAVLKDARRFSSRDTLRPPVEPPPEVWAILESAGYTPDYPLLGDDPPAHTRLRTLLGKAFTLARIQSLEPRIRRVTTTCLDTLTSGERNADIVARLATPVSMYVTTELLGIPEADHARIKQWCEDEKLCFTPLPLEQHLHTARGVANFRLYLRDLVEDRRESPRDDLISSMLEARTEGERPLTTEELVALISVLLFAGHETSTNLLTNALHHLLRHPGLWRELREDTSLIRNAIEETLRFDPPIVGMMRTTTEPVEIAGTSLPRGSRVFPLFASANRDEQLFEQGERFDIHRPNAARHLGLGHGIHYCIGAPLARLGAHITLELMLERLPDLRLSPGAPVTYLPSLLHRGPRQLLMEWGA</sequence>
<organism evidence="7 8">
    <name type="scientific">Cystobacter fuscus (strain ATCC 25194 / DSM 2262 / NBRC 100088 / M29)</name>
    <dbReference type="NCBI Taxonomy" id="1242864"/>
    <lineage>
        <taxon>Bacteria</taxon>
        <taxon>Pseudomonadati</taxon>
        <taxon>Myxococcota</taxon>
        <taxon>Myxococcia</taxon>
        <taxon>Myxococcales</taxon>
        <taxon>Cystobacterineae</taxon>
        <taxon>Archangiaceae</taxon>
        <taxon>Cystobacter</taxon>
    </lineage>
</organism>
<keyword evidence="6" id="KW-0503">Monooxygenase</keyword>
<dbReference type="InterPro" id="IPR001128">
    <property type="entry name" value="Cyt_P450"/>
</dbReference>
<comment type="similarity">
    <text evidence="1">Belongs to the cytochrome P450 family.</text>
</comment>
<evidence type="ECO:0000256" key="1">
    <source>
        <dbReference type="ARBA" id="ARBA00010617"/>
    </source>
</evidence>
<dbReference type="SUPFAM" id="SSF48264">
    <property type="entry name" value="Cytochrome P450"/>
    <property type="match status" value="1"/>
</dbReference>
<dbReference type="OrthoDB" id="4511384at2"/>
<evidence type="ECO:0000256" key="4">
    <source>
        <dbReference type="ARBA" id="ARBA00023002"/>
    </source>
</evidence>
<reference evidence="7" key="1">
    <citation type="submission" date="2013-05" db="EMBL/GenBank/DDBJ databases">
        <title>Genome assembly of Cystobacter fuscus DSM 2262.</title>
        <authorList>
            <person name="Sharma G."/>
            <person name="Khatri I."/>
            <person name="Kaur C."/>
            <person name="Mayilraj S."/>
            <person name="Subramanian S."/>
        </authorList>
    </citation>
    <scope>NUCLEOTIDE SEQUENCE [LARGE SCALE GENOMIC DNA]</scope>
    <source>
        <strain evidence="7">DSM 2262</strain>
    </source>
</reference>
<keyword evidence="5" id="KW-0408">Iron</keyword>
<dbReference type="AlphaFoldDB" id="S9QUS2"/>
<evidence type="ECO:0000256" key="2">
    <source>
        <dbReference type="ARBA" id="ARBA00022617"/>
    </source>
</evidence>
<dbReference type="EMBL" id="ANAH02000013">
    <property type="protein sequence ID" value="EPX60418.1"/>
    <property type="molecule type" value="Genomic_DNA"/>
</dbReference>
<dbReference type="GO" id="GO:0020037">
    <property type="term" value="F:heme binding"/>
    <property type="evidence" value="ECO:0007669"/>
    <property type="project" value="InterPro"/>
</dbReference>
<evidence type="ECO:0000256" key="6">
    <source>
        <dbReference type="ARBA" id="ARBA00023033"/>
    </source>
</evidence>
<proteinExistence type="inferred from homology"/>
<keyword evidence="8" id="KW-1185">Reference proteome</keyword>
<dbReference type="GO" id="GO:0005506">
    <property type="term" value="F:iron ion binding"/>
    <property type="evidence" value="ECO:0007669"/>
    <property type="project" value="InterPro"/>
</dbReference>
<dbReference type="FunFam" id="1.10.630.10:FF:000018">
    <property type="entry name" value="Cytochrome P450 monooxygenase"/>
    <property type="match status" value="1"/>
</dbReference>
<dbReference type="Pfam" id="PF00067">
    <property type="entry name" value="p450"/>
    <property type="match status" value="1"/>
</dbReference>
<name>S9QUS2_CYSF2</name>
<dbReference type="InterPro" id="IPR002397">
    <property type="entry name" value="Cyt_P450_B"/>
</dbReference>